<evidence type="ECO:0000313" key="4">
    <source>
        <dbReference type="EMBL" id="KAG8362889.1"/>
    </source>
</evidence>
<dbReference type="Pfam" id="PF26130">
    <property type="entry name" value="PB1-like"/>
    <property type="match status" value="1"/>
</dbReference>
<name>A0AAV6W189_9LAMI</name>
<feature type="region of interest" description="Disordered" evidence="1">
    <location>
        <begin position="622"/>
        <end position="671"/>
    </location>
</feature>
<sequence length="740" mass="84167">MKVKRGSGVNLGVFQTSDEGIHVVVLKTKVLVTLFASVPQFQKLGFHKEYAVYEWIPTVFYAWVGGNIEWIPTVRYFGGFKMVFRKVDKERFYYVDLSKMYEKSGGKCTNLTVYYCLPGQPLDSGIRKLEGDNDILDLLRAYKGENVVPIYIEELDEQYDADSENQFTENIDDENPDNENNVNEEVICENIDTENPLTENFVLQNDVSGIPDTENSVFENLGAENQFTENIDIENPDNENNVENPLTENIEIENPLTKNSILENVVNENPDTENPEIQNPVTENPLTENMDEEFFEQLYNDENLINEAVDLNNEFKDGAWASVSDEDGQNEEGVGGSDSSSVSDCPSWMLEVLEGPDDDDIFQERPPDHAKKLFKALRSFLKDKKRQRVEAQLEKQEEGWYSDVEEENEDDLDALRGSDEEGERYAVWNDDMEKRGVDLFVGLQLATRKKYKEVLKDWVVRRGWDLKFLKSERDKVTTICKNGCDWRIHASPVMKTSTYHIKSRENTFVTIELTTCKQTTNILVECSMHKVYRAKRYALELLRADVKEQYNRLYDYCATVVKDNPNSSMVLKVNRSLALPLIGQGKVTSLVTRKDVILATHIEEAMMKNESLESLSIDSIKRDQARSRVNEQKDRNAKMVRVSSLKKKAASTKPNEIRGKAKKTSVAKSGKLPLLSKGKKTVFDVLKKSKSSGSSTWSSRGTSYSGKKKKSGNKNSSAVKSPTKLNAVGFRGRSAAKAYW</sequence>
<evidence type="ECO:0000259" key="3">
    <source>
        <dbReference type="Pfam" id="PF26130"/>
    </source>
</evidence>
<evidence type="ECO:0000259" key="2">
    <source>
        <dbReference type="Pfam" id="PF03108"/>
    </source>
</evidence>
<dbReference type="Pfam" id="PF03108">
    <property type="entry name" value="DBD_Tnp_Mut"/>
    <property type="match status" value="1"/>
</dbReference>
<dbReference type="InterPro" id="IPR058594">
    <property type="entry name" value="PB1-like_dom_pln"/>
</dbReference>
<dbReference type="InterPro" id="IPR004332">
    <property type="entry name" value="Transposase_MuDR"/>
</dbReference>
<feature type="domain" description="Transposase MuDR plant" evidence="2">
    <location>
        <begin position="438"/>
        <end position="500"/>
    </location>
</feature>
<reference evidence="4" key="1">
    <citation type="submission" date="2019-10" db="EMBL/GenBank/DDBJ databases">
        <authorList>
            <person name="Zhang R."/>
            <person name="Pan Y."/>
            <person name="Wang J."/>
            <person name="Ma R."/>
            <person name="Yu S."/>
        </authorList>
    </citation>
    <scope>NUCLEOTIDE SEQUENCE</scope>
    <source>
        <strain evidence="4">LA-IB0</strain>
        <tissue evidence="4">Leaf</tissue>
    </source>
</reference>
<feature type="compositionally biased region" description="Low complexity" evidence="1">
    <location>
        <begin position="691"/>
        <end position="705"/>
    </location>
</feature>
<dbReference type="EMBL" id="WHWC01000216">
    <property type="protein sequence ID" value="KAG8362889.1"/>
    <property type="molecule type" value="Genomic_DNA"/>
</dbReference>
<feature type="domain" description="PB1-like" evidence="3">
    <location>
        <begin position="63"/>
        <end position="153"/>
    </location>
</feature>
<keyword evidence="5" id="KW-1185">Reference proteome</keyword>
<feature type="region of interest" description="Disordered" evidence="1">
    <location>
        <begin position="323"/>
        <end position="344"/>
    </location>
</feature>
<protein>
    <recommendedName>
        <fullName evidence="6">Transposase MuDR plant domain-containing protein</fullName>
    </recommendedName>
</protein>
<dbReference type="AlphaFoldDB" id="A0AAV6W189"/>
<dbReference type="Proteomes" id="UP000826271">
    <property type="component" value="Unassembled WGS sequence"/>
</dbReference>
<proteinExistence type="predicted"/>
<accession>A0AAV6W189</accession>
<evidence type="ECO:0000313" key="5">
    <source>
        <dbReference type="Proteomes" id="UP000826271"/>
    </source>
</evidence>
<comment type="caution">
    <text evidence="4">The sequence shown here is derived from an EMBL/GenBank/DDBJ whole genome shotgun (WGS) entry which is preliminary data.</text>
</comment>
<feature type="compositionally biased region" description="Basic and acidic residues" evidence="1">
    <location>
        <begin position="622"/>
        <end position="637"/>
    </location>
</feature>
<evidence type="ECO:0000256" key="1">
    <source>
        <dbReference type="SAM" id="MobiDB-lite"/>
    </source>
</evidence>
<feature type="region of interest" description="Disordered" evidence="1">
    <location>
        <begin position="687"/>
        <end position="740"/>
    </location>
</feature>
<evidence type="ECO:0008006" key="6">
    <source>
        <dbReference type="Google" id="ProtNLM"/>
    </source>
</evidence>
<organism evidence="4 5">
    <name type="scientific">Buddleja alternifolia</name>
    <dbReference type="NCBI Taxonomy" id="168488"/>
    <lineage>
        <taxon>Eukaryota</taxon>
        <taxon>Viridiplantae</taxon>
        <taxon>Streptophyta</taxon>
        <taxon>Embryophyta</taxon>
        <taxon>Tracheophyta</taxon>
        <taxon>Spermatophyta</taxon>
        <taxon>Magnoliopsida</taxon>
        <taxon>eudicotyledons</taxon>
        <taxon>Gunneridae</taxon>
        <taxon>Pentapetalae</taxon>
        <taxon>asterids</taxon>
        <taxon>lamiids</taxon>
        <taxon>Lamiales</taxon>
        <taxon>Scrophulariaceae</taxon>
        <taxon>Buddlejeae</taxon>
        <taxon>Buddleja</taxon>
    </lineage>
</organism>
<gene>
    <name evidence="4" type="ORF">BUALT_BualtUnG0027200</name>
</gene>